<sequence length="78" mass="9227">MKLHNPVLLDFIAYKVEVTHNNKWVELKGIYSEGELRSMSAKWMRQLLKKGHAIWAHFFTLPALEKRHEDKLPAEIDQ</sequence>
<organism evidence="1 2">
    <name type="scientific">Datura stramonium</name>
    <name type="common">Jimsonweed</name>
    <name type="synonym">Common thornapple</name>
    <dbReference type="NCBI Taxonomy" id="4076"/>
    <lineage>
        <taxon>Eukaryota</taxon>
        <taxon>Viridiplantae</taxon>
        <taxon>Streptophyta</taxon>
        <taxon>Embryophyta</taxon>
        <taxon>Tracheophyta</taxon>
        <taxon>Spermatophyta</taxon>
        <taxon>Magnoliopsida</taxon>
        <taxon>eudicotyledons</taxon>
        <taxon>Gunneridae</taxon>
        <taxon>Pentapetalae</taxon>
        <taxon>asterids</taxon>
        <taxon>lamiids</taxon>
        <taxon>Solanales</taxon>
        <taxon>Solanaceae</taxon>
        <taxon>Solanoideae</taxon>
        <taxon>Datureae</taxon>
        <taxon>Datura</taxon>
    </lineage>
</organism>
<dbReference type="EMBL" id="JACEIK010000079">
    <property type="protein sequence ID" value="MCD7448980.1"/>
    <property type="molecule type" value="Genomic_DNA"/>
</dbReference>
<accession>A0ABS8RQG6</accession>
<reference evidence="1 2" key="1">
    <citation type="journal article" date="2021" name="BMC Genomics">
        <title>Datura genome reveals duplications of psychoactive alkaloid biosynthetic genes and high mutation rate following tissue culture.</title>
        <authorList>
            <person name="Rajewski A."/>
            <person name="Carter-House D."/>
            <person name="Stajich J."/>
            <person name="Litt A."/>
        </authorList>
    </citation>
    <scope>NUCLEOTIDE SEQUENCE [LARGE SCALE GENOMIC DNA]</scope>
    <source>
        <strain evidence="1">AR-01</strain>
    </source>
</reference>
<evidence type="ECO:0000313" key="1">
    <source>
        <dbReference type="EMBL" id="MCD7448980.1"/>
    </source>
</evidence>
<feature type="non-terminal residue" evidence="1">
    <location>
        <position position="78"/>
    </location>
</feature>
<name>A0ABS8RQG6_DATST</name>
<gene>
    <name evidence="1" type="ORF">HAX54_048063</name>
</gene>
<protein>
    <submittedName>
        <fullName evidence="1">Uncharacterized protein</fullName>
    </submittedName>
</protein>
<proteinExistence type="predicted"/>
<dbReference type="Proteomes" id="UP000823775">
    <property type="component" value="Unassembled WGS sequence"/>
</dbReference>
<evidence type="ECO:0000313" key="2">
    <source>
        <dbReference type="Proteomes" id="UP000823775"/>
    </source>
</evidence>
<keyword evidence="2" id="KW-1185">Reference proteome</keyword>
<comment type="caution">
    <text evidence="1">The sequence shown here is derived from an EMBL/GenBank/DDBJ whole genome shotgun (WGS) entry which is preliminary data.</text>
</comment>